<keyword evidence="4" id="KW-1015">Disulfide bond</keyword>
<evidence type="ECO:0000313" key="11">
    <source>
        <dbReference type="Proteomes" id="UP000007266"/>
    </source>
</evidence>
<dbReference type="GO" id="GO:0030312">
    <property type="term" value="C:external encapsulating structure"/>
    <property type="evidence" value="ECO:0000318"/>
    <property type="project" value="GO_Central"/>
</dbReference>
<feature type="signal peptide" evidence="7">
    <location>
        <begin position="1"/>
        <end position="21"/>
    </location>
</feature>
<dbReference type="GO" id="GO:0008061">
    <property type="term" value="F:chitin binding"/>
    <property type="evidence" value="ECO:0000318"/>
    <property type="project" value="GO_Central"/>
</dbReference>
<evidence type="ECO:0000259" key="8">
    <source>
        <dbReference type="PROSITE" id="PS50940"/>
    </source>
</evidence>
<evidence type="ECO:0000256" key="7">
    <source>
        <dbReference type="SAM" id="SignalP"/>
    </source>
</evidence>
<feature type="region of interest" description="Disordered" evidence="6">
    <location>
        <begin position="282"/>
        <end position="303"/>
    </location>
</feature>
<evidence type="ECO:0000256" key="6">
    <source>
        <dbReference type="SAM" id="MobiDB-lite"/>
    </source>
</evidence>
<feature type="chain" id="PRO_5010111138" evidence="7">
    <location>
        <begin position="22"/>
        <end position="372"/>
    </location>
</feature>
<gene>
    <name evidence="9" type="primary">PMP5-A</name>
    <name evidence="10" type="synonym">AUGUSTUS-3.0.2_03273</name>
    <name evidence="10" type="ORF">TcasGA2_TC003273</name>
</gene>
<evidence type="ECO:0000256" key="3">
    <source>
        <dbReference type="ARBA" id="ARBA00022737"/>
    </source>
</evidence>
<feature type="compositionally biased region" description="Low complexity" evidence="6">
    <location>
        <begin position="289"/>
        <end position="299"/>
    </location>
</feature>
<dbReference type="OMA" id="ECREPKF"/>
<feature type="region of interest" description="Disordered" evidence="6">
    <location>
        <begin position="209"/>
        <end position="233"/>
    </location>
</feature>
<dbReference type="Proteomes" id="UP000007266">
    <property type="component" value="Linkage group 3"/>
</dbReference>
<dbReference type="InParanoid" id="D1MAJ5"/>
<proteinExistence type="evidence at transcript level"/>
<feature type="domain" description="Chitin-binding type-2" evidence="8">
    <location>
        <begin position="84"/>
        <end position="137"/>
    </location>
</feature>
<evidence type="ECO:0000313" key="10">
    <source>
        <dbReference type="EMBL" id="EFA00422.1"/>
    </source>
</evidence>
<dbReference type="InterPro" id="IPR002557">
    <property type="entry name" value="Chitin-bd_dom"/>
</dbReference>
<evidence type="ECO:0000256" key="1">
    <source>
        <dbReference type="ARBA" id="ARBA00022669"/>
    </source>
</evidence>
<reference evidence="10" key="4">
    <citation type="submission" date="2014-11" db="EMBL/GenBank/DDBJ databases">
        <title>Tools and pipelines for BioNano data: molecule assembly pipeline and FASTA super scaffolding tool.</title>
        <authorList>
            <person name="Shelton J.M."/>
            <person name="Herndon N."/>
            <person name="Coleman C."/>
            <person name="Lu N."/>
            <person name="Brown S.J."/>
        </authorList>
    </citation>
    <scope>NUCLEOTIDE SEQUENCE</scope>
    <source>
        <strain evidence="10">Georgia GA2</strain>
    </source>
</reference>
<dbReference type="eggNOG" id="ENOG502RXTR">
    <property type="taxonomic scope" value="Eukaryota"/>
</dbReference>
<feature type="domain" description="Chitin-binding type-2" evidence="8">
    <location>
        <begin position="150"/>
        <end position="209"/>
    </location>
</feature>
<feature type="domain" description="Chitin-binding type-2" evidence="8">
    <location>
        <begin position="22"/>
        <end position="81"/>
    </location>
</feature>
<dbReference type="InterPro" id="IPR051940">
    <property type="entry name" value="Chitin_bind-dev_reg"/>
</dbReference>
<dbReference type="PROSITE" id="PS50940">
    <property type="entry name" value="CHIT_BIND_II"/>
    <property type="match status" value="5"/>
</dbReference>
<keyword evidence="3" id="KW-0677">Repeat</keyword>
<protein>
    <submittedName>
        <fullName evidence="9">Peritrophic matrix protein 5-A</fullName>
    </submittedName>
</protein>
<dbReference type="RefSeq" id="NP_001280544.1">
    <property type="nucleotide sequence ID" value="NM_001293615.1"/>
</dbReference>
<feature type="compositionally biased region" description="Low complexity" evidence="6">
    <location>
        <begin position="212"/>
        <end position="224"/>
    </location>
</feature>
<dbReference type="AlphaFoldDB" id="D1MAJ5"/>
<reference evidence="10 11" key="3">
    <citation type="journal article" date="2010" name="Nucleic Acids Res.">
        <title>BeetleBase in 2010: revisions to provide comprehensive genomic information for Tribolium castaneum.</title>
        <authorList>
            <person name="Kim H.S."/>
            <person name="Murphy T."/>
            <person name="Xia J."/>
            <person name="Caragea D."/>
            <person name="Park Y."/>
            <person name="Beeman R.W."/>
            <person name="Lorenzen M.D."/>
            <person name="Butcher S."/>
            <person name="Manak J.R."/>
            <person name="Brown S.J."/>
        </authorList>
    </citation>
    <scope>GENOME REANNOTATION</scope>
    <source>
        <strain evidence="10 11">Georgia GA2</strain>
    </source>
</reference>
<dbReference type="CAZy" id="CBM14">
    <property type="family name" value="Carbohydrate-Binding Module Family 14"/>
</dbReference>
<dbReference type="GO" id="GO:0005576">
    <property type="term" value="C:extracellular region"/>
    <property type="evidence" value="ECO:0007669"/>
    <property type="project" value="InterPro"/>
</dbReference>
<dbReference type="PANTHER" id="PTHR23301">
    <property type="entry name" value="CHITIN BINDING PERITROPHIN-A"/>
    <property type="match status" value="1"/>
</dbReference>
<reference evidence="10 11" key="1">
    <citation type="journal article" date="2008" name="Nature">
        <title>The genome of the model beetle and pest Tribolium castaneum.</title>
        <authorList>
            <consortium name="Tribolium Genome Sequencing Consortium"/>
            <person name="Richards S."/>
            <person name="Gibbs R.A."/>
            <person name="Weinstock G.M."/>
            <person name="Brown S.J."/>
            <person name="Denell R."/>
            <person name="Beeman R.W."/>
            <person name="Gibbs R."/>
            <person name="Beeman R.W."/>
            <person name="Brown S.J."/>
            <person name="Bucher G."/>
            <person name="Friedrich M."/>
            <person name="Grimmelikhuijzen C.J."/>
            <person name="Klingler M."/>
            <person name="Lorenzen M."/>
            <person name="Richards S."/>
            <person name="Roth S."/>
            <person name="Schroder R."/>
            <person name="Tautz D."/>
            <person name="Zdobnov E.M."/>
            <person name="Muzny D."/>
            <person name="Gibbs R.A."/>
            <person name="Weinstock G.M."/>
            <person name="Attaway T."/>
            <person name="Bell S."/>
            <person name="Buhay C.J."/>
            <person name="Chandrabose M.N."/>
            <person name="Chavez D."/>
            <person name="Clerk-Blankenburg K.P."/>
            <person name="Cree A."/>
            <person name="Dao M."/>
            <person name="Davis C."/>
            <person name="Chacko J."/>
            <person name="Dinh H."/>
            <person name="Dugan-Rocha S."/>
            <person name="Fowler G."/>
            <person name="Garner T.T."/>
            <person name="Garnes J."/>
            <person name="Gnirke A."/>
            <person name="Hawes A."/>
            <person name="Hernandez J."/>
            <person name="Hines S."/>
            <person name="Holder M."/>
            <person name="Hume J."/>
            <person name="Jhangiani S.N."/>
            <person name="Joshi V."/>
            <person name="Khan Z.M."/>
            <person name="Jackson L."/>
            <person name="Kovar C."/>
            <person name="Kowis A."/>
            <person name="Lee S."/>
            <person name="Lewis L.R."/>
            <person name="Margolis J."/>
            <person name="Morgan M."/>
            <person name="Nazareth L.V."/>
            <person name="Nguyen N."/>
            <person name="Okwuonu G."/>
            <person name="Parker D."/>
            <person name="Richards S."/>
            <person name="Ruiz S.J."/>
            <person name="Santibanez J."/>
            <person name="Savard J."/>
            <person name="Scherer S.E."/>
            <person name="Schneider B."/>
            <person name="Sodergren E."/>
            <person name="Tautz D."/>
            <person name="Vattahil S."/>
            <person name="Villasana D."/>
            <person name="White C.S."/>
            <person name="Wright R."/>
            <person name="Park Y."/>
            <person name="Beeman R.W."/>
            <person name="Lord J."/>
            <person name="Oppert B."/>
            <person name="Lorenzen M."/>
            <person name="Brown S."/>
            <person name="Wang L."/>
            <person name="Savard J."/>
            <person name="Tautz D."/>
            <person name="Richards S."/>
            <person name="Weinstock G."/>
            <person name="Gibbs R.A."/>
            <person name="Liu Y."/>
            <person name="Worley K."/>
            <person name="Weinstock G."/>
            <person name="Elsik C.G."/>
            <person name="Reese J.T."/>
            <person name="Elhaik E."/>
            <person name="Landan G."/>
            <person name="Graur D."/>
            <person name="Arensburger P."/>
            <person name="Atkinson P."/>
            <person name="Beeman R.W."/>
            <person name="Beidler J."/>
            <person name="Brown S.J."/>
            <person name="Demuth J.P."/>
            <person name="Drury D.W."/>
            <person name="Du Y.Z."/>
            <person name="Fujiwara H."/>
            <person name="Lorenzen M."/>
            <person name="Maselli V."/>
            <person name="Osanai M."/>
            <person name="Park Y."/>
            <person name="Robertson H.M."/>
            <person name="Tu Z."/>
            <person name="Wang J.J."/>
            <person name="Wang S."/>
            <person name="Richards S."/>
            <person name="Song H."/>
            <person name="Zhang L."/>
            <person name="Sodergren E."/>
            <person name="Werner D."/>
            <person name="Stanke M."/>
            <person name="Morgenstern B."/>
            <person name="Solovyev V."/>
            <person name="Kosarev P."/>
            <person name="Brown G."/>
            <person name="Chen H.C."/>
            <person name="Ermolaeva O."/>
            <person name="Hlavina W."/>
            <person name="Kapustin Y."/>
            <person name="Kiryutin B."/>
            <person name="Kitts P."/>
            <person name="Maglott D."/>
            <person name="Pruitt K."/>
            <person name="Sapojnikov V."/>
            <person name="Souvorov A."/>
            <person name="Mackey A.J."/>
            <person name="Waterhouse R.M."/>
            <person name="Wyder S."/>
            <person name="Zdobnov E.M."/>
            <person name="Zdobnov E.M."/>
            <person name="Wyder S."/>
            <person name="Kriventseva E.V."/>
            <person name="Kadowaki T."/>
            <person name="Bork P."/>
            <person name="Aranda M."/>
            <person name="Bao R."/>
            <person name="Beermann A."/>
            <person name="Berns N."/>
            <person name="Bolognesi R."/>
            <person name="Bonneton F."/>
            <person name="Bopp D."/>
            <person name="Brown S.J."/>
            <person name="Bucher G."/>
            <person name="Butts T."/>
            <person name="Chaumot A."/>
            <person name="Denell R.E."/>
            <person name="Ferrier D.E."/>
            <person name="Friedrich M."/>
            <person name="Gordon C.M."/>
            <person name="Jindra M."/>
            <person name="Klingler M."/>
            <person name="Lan Q."/>
            <person name="Lattorff H.M."/>
            <person name="Laudet V."/>
            <person name="von Levetsow C."/>
            <person name="Liu Z."/>
            <person name="Lutz R."/>
            <person name="Lynch J.A."/>
            <person name="da Fonseca R.N."/>
            <person name="Posnien N."/>
            <person name="Reuter R."/>
            <person name="Roth S."/>
            <person name="Savard J."/>
            <person name="Schinko J.B."/>
            <person name="Schmitt C."/>
            <person name="Schoppmeier M."/>
            <person name="Schroder R."/>
            <person name="Shippy T.D."/>
            <person name="Simonnet F."/>
            <person name="Marques-Souza H."/>
            <person name="Tautz D."/>
            <person name="Tomoyasu Y."/>
            <person name="Trauner J."/>
            <person name="Van der Zee M."/>
            <person name="Vervoort M."/>
            <person name="Wittkopp N."/>
            <person name="Wimmer E.A."/>
            <person name="Yang X."/>
            <person name="Jones A.K."/>
            <person name="Sattelle D.B."/>
            <person name="Ebert P.R."/>
            <person name="Nelson D."/>
            <person name="Scott J.G."/>
            <person name="Beeman R.W."/>
            <person name="Muthukrishnan S."/>
            <person name="Kramer K.J."/>
            <person name="Arakane Y."/>
            <person name="Beeman R.W."/>
            <person name="Zhu Q."/>
            <person name="Hogenkamp D."/>
            <person name="Dixit R."/>
            <person name="Oppert B."/>
            <person name="Jiang H."/>
            <person name="Zou Z."/>
            <person name="Marshall J."/>
            <person name="Elpidina E."/>
            <person name="Vinokurov K."/>
            <person name="Oppert C."/>
            <person name="Zou Z."/>
            <person name="Evans J."/>
            <person name="Lu Z."/>
            <person name="Zhao P."/>
            <person name="Sumathipala N."/>
            <person name="Altincicek B."/>
            <person name="Vilcinskas A."/>
            <person name="Williams M."/>
            <person name="Hultmark D."/>
            <person name="Hetru C."/>
            <person name="Jiang H."/>
            <person name="Grimmelikhuijzen C.J."/>
            <person name="Hauser F."/>
            <person name="Cazzamali G."/>
            <person name="Williamson M."/>
            <person name="Park Y."/>
            <person name="Li B."/>
            <person name="Tanaka Y."/>
            <person name="Predel R."/>
            <person name="Neupert S."/>
            <person name="Schachtner J."/>
            <person name="Verleyen P."/>
            <person name="Raible F."/>
            <person name="Bork P."/>
            <person name="Friedrich M."/>
            <person name="Walden K.K."/>
            <person name="Robertson H.M."/>
            <person name="Angeli S."/>
            <person name="Foret S."/>
            <person name="Bucher G."/>
            <person name="Schuetz S."/>
            <person name="Maleszka R."/>
            <person name="Wimmer E.A."/>
            <person name="Beeman R.W."/>
            <person name="Lorenzen M."/>
            <person name="Tomoyasu Y."/>
            <person name="Miller S.C."/>
            <person name="Grossmann D."/>
            <person name="Bucher G."/>
        </authorList>
    </citation>
    <scope>NUCLEOTIDE SEQUENCE [LARGE SCALE GENOMIC DNA]</scope>
    <source>
        <strain evidence="10 11">Georgia GA2</strain>
    </source>
</reference>
<dbReference type="KEGG" id="tca:662504"/>
<dbReference type="Gene3D" id="2.170.140.10">
    <property type="entry name" value="Chitin binding domain"/>
    <property type="match status" value="5"/>
</dbReference>
<sequence length="372" mass="41556">MNAFTLLVLFAVSAFAEKLESDPLCAGVPPGSTYLFPYPGDCTKFYVCENGTKRVEDCPSGLWFNEALQACDHPDNSGCHPIVCPPSIVDFYPYPEDCTKYIECYHGNPETHTCPDNLWFNSVEKRCTDPSSSGCGEHSSSVEPTWSTPNPICWGVLPGQTVLRPYPGDCNKFYECYGSRQTEMNCPPHLYFNEARQMCDWPDVSGCDDTTETPNPNPTSTITPPTTPSGNDDPRCANGNNDYWPDPDCTKFVECYHGHGYIMDCPSGLYFDSVDKKCEDPSEADCGRTTPTPDPWTTTKSSDWTNDPDCPFPSADRYLFPYPGDCTKFLECWNGEKVAQECPAGLWFNPNLLVCDYPYHSGCKYGEEEQEV</sequence>
<organism evidence="9">
    <name type="scientific">Tribolium castaneum</name>
    <name type="common">Red flour beetle</name>
    <dbReference type="NCBI Taxonomy" id="7070"/>
    <lineage>
        <taxon>Eukaryota</taxon>
        <taxon>Metazoa</taxon>
        <taxon>Ecdysozoa</taxon>
        <taxon>Arthropoda</taxon>
        <taxon>Hexapoda</taxon>
        <taxon>Insecta</taxon>
        <taxon>Pterygota</taxon>
        <taxon>Neoptera</taxon>
        <taxon>Endopterygota</taxon>
        <taxon>Coleoptera</taxon>
        <taxon>Polyphaga</taxon>
        <taxon>Cucujiformia</taxon>
        <taxon>Tenebrionidae</taxon>
        <taxon>Tenebrionidae incertae sedis</taxon>
        <taxon>Tribolium</taxon>
    </lineage>
</organism>
<feature type="domain" description="Chitin-binding type-2" evidence="8">
    <location>
        <begin position="233"/>
        <end position="288"/>
    </location>
</feature>
<name>D1MAJ5_TRICA</name>
<keyword evidence="11" id="KW-1185">Reference proteome</keyword>
<dbReference type="SMART" id="SM00494">
    <property type="entry name" value="ChtBD2"/>
    <property type="match status" value="5"/>
</dbReference>
<evidence type="ECO:0000256" key="4">
    <source>
        <dbReference type="ARBA" id="ARBA00023157"/>
    </source>
</evidence>
<dbReference type="HOGENOM" id="CLU_757038_0_0_1"/>
<evidence type="ECO:0000256" key="5">
    <source>
        <dbReference type="ARBA" id="ARBA00023180"/>
    </source>
</evidence>
<evidence type="ECO:0000256" key="2">
    <source>
        <dbReference type="ARBA" id="ARBA00022729"/>
    </source>
</evidence>
<dbReference type="GeneID" id="662504"/>
<dbReference type="InterPro" id="IPR036508">
    <property type="entry name" value="Chitin-bd_dom_sf"/>
</dbReference>
<dbReference type="PANTHER" id="PTHR23301:SF106">
    <property type="entry name" value="CHITIN-BINDING TYPE-2 DOMAIN-CONTAINING PROTEIN-RELATED"/>
    <property type="match status" value="1"/>
</dbReference>
<dbReference type="OrthoDB" id="6020543at2759"/>
<accession>D1MAJ5</accession>
<keyword evidence="5" id="KW-0325">Glycoprotein</keyword>
<dbReference type="EMBL" id="GU128103">
    <property type="protein sequence ID" value="ACY95486.1"/>
    <property type="molecule type" value="mRNA"/>
</dbReference>
<dbReference type="Pfam" id="PF01607">
    <property type="entry name" value="CBM_14"/>
    <property type="match status" value="5"/>
</dbReference>
<reference evidence="9" key="2">
    <citation type="journal article" date="2010" name="Insect Biochem. Mol. Biol.">
        <title>Genes encoding proteins with peritrophin A-type chitin-binding domains in Tribolium castaneum are grouped into three distinct families based on phylogeny, expression and function.</title>
        <authorList>
            <person name="Jasrapuria S."/>
            <person name="Arakane Y."/>
            <person name="Osman G."/>
            <person name="Kramer K.J."/>
            <person name="Beeman R.W."/>
            <person name="Muthukrishnan S."/>
        </authorList>
    </citation>
    <scope>NUCLEOTIDE SEQUENCE</scope>
    <source>
        <strain evidence="9">Georgia-1</strain>
    </source>
</reference>
<dbReference type="SUPFAM" id="SSF57625">
    <property type="entry name" value="Invertebrate chitin-binding proteins"/>
    <property type="match status" value="5"/>
</dbReference>
<keyword evidence="2 7" id="KW-0732">Signal</keyword>
<dbReference type="EMBL" id="KQ971318">
    <property type="protein sequence ID" value="EFA00422.1"/>
    <property type="molecule type" value="Genomic_DNA"/>
</dbReference>
<dbReference type="STRING" id="7070.D1MAJ5"/>
<keyword evidence="1" id="KW-0147">Chitin-binding</keyword>
<evidence type="ECO:0000313" key="9">
    <source>
        <dbReference type="EMBL" id="ACY95486.1"/>
    </source>
</evidence>
<feature type="domain" description="Chitin-binding type-2" evidence="8">
    <location>
        <begin position="307"/>
        <end position="365"/>
    </location>
</feature>